<dbReference type="PANTHER" id="PTHR43133:SF8">
    <property type="entry name" value="RNA POLYMERASE SIGMA FACTOR HI_1459-RELATED"/>
    <property type="match status" value="1"/>
</dbReference>
<dbReference type="Proteomes" id="UP000248057">
    <property type="component" value="Unassembled WGS sequence"/>
</dbReference>
<feature type="domain" description="RNA polymerase sigma-70 region 2" evidence="6">
    <location>
        <begin position="24"/>
        <end position="87"/>
    </location>
</feature>
<dbReference type="NCBIfam" id="TIGR02937">
    <property type="entry name" value="sigma70-ECF"/>
    <property type="match status" value="1"/>
</dbReference>
<keyword evidence="5" id="KW-0804">Transcription</keyword>
<dbReference type="InterPro" id="IPR013324">
    <property type="entry name" value="RNA_pol_sigma_r3/r4-like"/>
</dbReference>
<dbReference type="InterPro" id="IPR007627">
    <property type="entry name" value="RNA_pol_sigma70_r2"/>
</dbReference>
<dbReference type="SUPFAM" id="SSF88659">
    <property type="entry name" value="Sigma3 and sigma4 domains of RNA polymerase sigma factors"/>
    <property type="match status" value="1"/>
</dbReference>
<proteinExistence type="inferred from homology"/>
<dbReference type="InterPro" id="IPR014284">
    <property type="entry name" value="RNA_pol_sigma-70_dom"/>
</dbReference>
<dbReference type="EMBL" id="QJKD01000004">
    <property type="protein sequence ID" value="PXX54331.1"/>
    <property type="molecule type" value="Genomic_DNA"/>
</dbReference>
<dbReference type="GO" id="GO:0016987">
    <property type="term" value="F:sigma factor activity"/>
    <property type="evidence" value="ECO:0007669"/>
    <property type="project" value="UniProtKB-KW"/>
</dbReference>
<keyword evidence="8" id="KW-1185">Reference proteome</keyword>
<dbReference type="AlphaFoldDB" id="A0A2V3Y6S2"/>
<evidence type="ECO:0000256" key="1">
    <source>
        <dbReference type="ARBA" id="ARBA00010641"/>
    </source>
</evidence>
<evidence type="ECO:0000313" key="7">
    <source>
        <dbReference type="EMBL" id="PXX54331.1"/>
    </source>
</evidence>
<accession>A0A2V3Y6S2</accession>
<dbReference type="GO" id="GO:0003677">
    <property type="term" value="F:DNA binding"/>
    <property type="evidence" value="ECO:0007669"/>
    <property type="project" value="UniProtKB-KW"/>
</dbReference>
<comment type="caution">
    <text evidence="7">The sequence shown here is derived from an EMBL/GenBank/DDBJ whole genome shotgun (WGS) entry which is preliminary data.</text>
</comment>
<dbReference type="PANTHER" id="PTHR43133">
    <property type="entry name" value="RNA POLYMERASE ECF-TYPE SIGMA FACTO"/>
    <property type="match status" value="1"/>
</dbReference>
<dbReference type="GeneID" id="86061181"/>
<protein>
    <submittedName>
        <fullName evidence="7">RNA polymerase sigma-70 factor (ECF subfamily)</fullName>
    </submittedName>
</protein>
<dbReference type="Gene3D" id="1.10.10.10">
    <property type="entry name" value="Winged helix-like DNA-binding domain superfamily/Winged helix DNA-binding domain"/>
    <property type="match status" value="1"/>
</dbReference>
<dbReference type="GO" id="GO:0006352">
    <property type="term" value="P:DNA-templated transcription initiation"/>
    <property type="evidence" value="ECO:0007669"/>
    <property type="project" value="InterPro"/>
</dbReference>
<name>A0A2V3Y6S2_9FIRM</name>
<keyword evidence="2" id="KW-0805">Transcription regulation</keyword>
<organism evidence="7 8">
    <name type="scientific">Hungatella effluvii</name>
    <dbReference type="NCBI Taxonomy" id="1096246"/>
    <lineage>
        <taxon>Bacteria</taxon>
        <taxon>Bacillati</taxon>
        <taxon>Bacillota</taxon>
        <taxon>Clostridia</taxon>
        <taxon>Lachnospirales</taxon>
        <taxon>Lachnospiraceae</taxon>
        <taxon>Hungatella</taxon>
    </lineage>
</organism>
<keyword evidence="3" id="KW-0731">Sigma factor</keyword>
<reference evidence="7 8" key="1">
    <citation type="submission" date="2018-05" db="EMBL/GenBank/DDBJ databases">
        <title>Genomic Encyclopedia of Type Strains, Phase IV (KMG-IV): sequencing the most valuable type-strain genomes for metagenomic binning, comparative biology and taxonomic classification.</title>
        <authorList>
            <person name="Goeker M."/>
        </authorList>
    </citation>
    <scope>NUCLEOTIDE SEQUENCE [LARGE SCALE GENOMIC DNA]</scope>
    <source>
        <strain evidence="7 8">DSM 24995</strain>
    </source>
</reference>
<dbReference type="Gene3D" id="1.10.1740.10">
    <property type="match status" value="1"/>
</dbReference>
<dbReference type="Pfam" id="PF04542">
    <property type="entry name" value="Sigma70_r2"/>
    <property type="match status" value="1"/>
</dbReference>
<sequence>MEDSRIVDLYWMRSECAITETASKYGNYCYAIAYNILRDKEDADESVNDTYLGAWNTIPPHRPSVLGTFLGKITRRVSLKRWRDSHRDKRGGSQVSLALDELSECVPSNVVVEDQIIAMELAKTLNRFIASLPVTERQVFLCRYWYLDSIEKISMDFCFSSSKVKSMLHRTRTKLLSYLKKEGLV</sequence>
<keyword evidence="4" id="KW-0238">DNA-binding</keyword>
<evidence type="ECO:0000313" key="8">
    <source>
        <dbReference type="Proteomes" id="UP000248057"/>
    </source>
</evidence>
<comment type="similarity">
    <text evidence="1">Belongs to the sigma-70 factor family. ECF subfamily.</text>
</comment>
<dbReference type="InterPro" id="IPR039425">
    <property type="entry name" value="RNA_pol_sigma-70-like"/>
</dbReference>
<evidence type="ECO:0000256" key="4">
    <source>
        <dbReference type="ARBA" id="ARBA00023125"/>
    </source>
</evidence>
<evidence type="ECO:0000256" key="2">
    <source>
        <dbReference type="ARBA" id="ARBA00023015"/>
    </source>
</evidence>
<dbReference type="SUPFAM" id="SSF88946">
    <property type="entry name" value="Sigma2 domain of RNA polymerase sigma factors"/>
    <property type="match status" value="1"/>
</dbReference>
<dbReference type="InterPro" id="IPR036388">
    <property type="entry name" value="WH-like_DNA-bd_sf"/>
</dbReference>
<evidence type="ECO:0000259" key="6">
    <source>
        <dbReference type="Pfam" id="PF04542"/>
    </source>
</evidence>
<evidence type="ECO:0000256" key="5">
    <source>
        <dbReference type="ARBA" id="ARBA00023163"/>
    </source>
</evidence>
<gene>
    <name evidence="7" type="ORF">DFR60_104156</name>
</gene>
<dbReference type="InterPro" id="IPR013325">
    <property type="entry name" value="RNA_pol_sigma_r2"/>
</dbReference>
<evidence type="ECO:0000256" key="3">
    <source>
        <dbReference type="ARBA" id="ARBA00023082"/>
    </source>
</evidence>
<dbReference type="RefSeq" id="WP_110322667.1">
    <property type="nucleotide sequence ID" value="NZ_QJKD01000004.1"/>
</dbReference>